<keyword evidence="4 7" id="KW-1133">Transmembrane helix</keyword>
<dbReference type="PANTHER" id="PTHR11819">
    <property type="entry name" value="SOLUTE CARRIER FAMILY 5"/>
    <property type="match status" value="1"/>
</dbReference>
<evidence type="ECO:0000256" key="6">
    <source>
        <dbReference type="RuleBase" id="RU362091"/>
    </source>
</evidence>
<protein>
    <submittedName>
        <fullName evidence="8">Sodium/solute symporter</fullName>
    </submittedName>
</protein>
<dbReference type="NCBIfam" id="TIGR00813">
    <property type="entry name" value="sss"/>
    <property type="match status" value="1"/>
</dbReference>
<keyword evidence="3 7" id="KW-0812">Transmembrane</keyword>
<keyword evidence="5 7" id="KW-0472">Membrane</keyword>
<dbReference type="PROSITE" id="PS50283">
    <property type="entry name" value="NA_SOLUT_SYMP_3"/>
    <property type="match status" value="1"/>
</dbReference>
<evidence type="ECO:0000256" key="4">
    <source>
        <dbReference type="ARBA" id="ARBA00022989"/>
    </source>
</evidence>
<evidence type="ECO:0000256" key="1">
    <source>
        <dbReference type="ARBA" id="ARBA00004141"/>
    </source>
</evidence>
<dbReference type="PANTHER" id="PTHR11819:SF195">
    <property type="entry name" value="SODIUM_GLUCOSE COTRANSPORTER 4"/>
    <property type="match status" value="1"/>
</dbReference>
<evidence type="ECO:0000256" key="7">
    <source>
        <dbReference type="SAM" id="Phobius"/>
    </source>
</evidence>
<comment type="subcellular location">
    <subcellularLocation>
        <location evidence="1">Membrane</location>
        <topology evidence="1">Multi-pass membrane protein</topology>
    </subcellularLocation>
</comment>
<proteinExistence type="inferred from homology"/>
<evidence type="ECO:0000256" key="5">
    <source>
        <dbReference type="ARBA" id="ARBA00023136"/>
    </source>
</evidence>
<feature type="transmembrane region" description="Helical" evidence="7">
    <location>
        <begin position="416"/>
        <end position="434"/>
    </location>
</feature>
<dbReference type="InterPro" id="IPR001734">
    <property type="entry name" value="Na/solute_symporter"/>
</dbReference>
<dbReference type="Proteomes" id="UP000593892">
    <property type="component" value="Chromosome"/>
</dbReference>
<dbReference type="KEGG" id="pfer:IRI77_35620"/>
<evidence type="ECO:0000313" key="9">
    <source>
        <dbReference type="Proteomes" id="UP000593892"/>
    </source>
</evidence>
<dbReference type="GO" id="GO:0005886">
    <property type="term" value="C:plasma membrane"/>
    <property type="evidence" value="ECO:0007669"/>
    <property type="project" value="TreeGrafter"/>
</dbReference>
<name>A0A7S7NQT4_PALFE</name>
<feature type="transmembrane region" description="Helical" evidence="7">
    <location>
        <begin position="498"/>
        <end position="517"/>
    </location>
</feature>
<dbReference type="EMBL" id="CP063849">
    <property type="protein sequence ID" value="QOY88009.1"/>
    <property type="molecule type" value="Genomic_DNA"/>
</dbReference>
<organism evidence="8 9">
    <name type="scientific">Paludibaculum fermentans</name>
    <dbReference type="NCBI Taxonomy" id="1473598"/>
    <lineage>
        <taxon>Bacteria</taxon>
        <taxon>Pseudomonadati</taxon>
        <taxon>Acidobacteriota</taxon>
        <taxon>Terriglobia</taxon>
        <taxon>Bryobacterales</taxon>
        <taxon>Bryobacteraceae</taxon>
        <taxon>Paludibaculum</taxon>
    </lineage>
</organism>
<sequence>MIGIIDTVVIVLSLVLVVGAVLRAAGKKQTDAEYFLAGRDLRWPFVGMSLLASNISAEHVVGLAGDGYRVGLVTGGYEWMAAWCLIILASLFTPLYLRRRIYTIPEFLEHRFGWGLRAFLSGNLLLMNVLTKNAIDLWAGSLLLHLLFGWNQTGVMVALSILTALYTMKGGLRAVVYADMVQGTWLIISGIVLTIVGLVAVGGWSGLTARVDPALLHMVKPLDSELPITGFLIGNLFGGMFYWCMDQTNVQRVLGARSVDDGQKGAIFAGFLKLLIPFILVLPGVIAHALYPNLARADMAYPRMVSDLLPVGLRGVVLAGLIAILMSSMSACYNASATLVVRDFFMRWKPGLSDEQQVAIGRKITVLMALLGVLAAPLVGRSVTIWNYLQMLSAYLGVPLGAVVFMGLLWKRGNTAGAIAGGTTGFALGLFLMMDQTLGWGLVAHPYLTSFLHRSILVWVLAAVTMVVVSLMTAPPAQSKVEGNVFGSAPAQTTAGTGYRLWAVGLFMCTLVLWWAFR</sequence>
<evidence type="ECO:0000313" key="8">
    <source>
        <dbReference type="EMBL" id="QOY88009.1"/>
    </source>
</evidence>
<evidence type="ECO:0000256" key="3">
    <source>
        <dbReference type="ARBA" id="ARBA00022692"/>
    </source>
</evidence>
<accession>A0A7S7NQT4</accession>
<feature type="transmembrane region" description="Helical" evidence="7">
    <location>
        <begin position="79"/>
        <end position="97"/>
    </location>
</feature>
<dbReference type="GO" id="GO:0005412">
    <property type="term" value="F:D-glucose:sodium symporter activity"/>
    <property type="evidence" value="ECO:0007669"/>
    <property type="project" value="TreeGrafter"/>
</dbReference>
<feature type="transmembrane region" description="Helical" evidence="7">
    <location>
        <begin position="311"/>
        <end position="340"/>
    </location>
</feature>
<feature type="transmembrane region" description="Helical" evidence="7">
    <location>
        <begin position="185"/>
        <end position="206"/>
    </location>
</feature>
<feature type="transmembrane region" description="Helical" evidence="7">
    <location>
        <begin position="456"/>
        <end position="477"/>
    </location>
</feature>
<dbReference type="Pfam" id="PF00474">
    <property type="entry name" value="SSF"/>
    <property type="match status" value="1"/>
</dbReference>
<feature type="transmembrane region" description="Helical" evidence="7">
    <location>
        <begin position="360"/>
        <end position="379"/>
    </location>
</feature>
<feature type="transmembrane region" description="Helical" evidence="7">
    <location>
        <begin position="266"/>
        <end position="291"/>
    </location>
</feature>
<feature type="transmembrane region" description="Helical" evidence="7">
    <location>
        <begin position="112"/>
        <end position="130"/>
    </location>
</feature>
<dbReference type="Gene3D" id="1.20.1730.10">
    <property type="entry name" value="Sodium/glucose cotransporter"/>
    <property type="match status" value="1"/>
</dbReference>
<dbReference type="InterPro" id="IPR038377">
    <property type="entry name" value="Na/Glc_symporter_sf"/>
</dbReference>
<dbReference type="RefSeq" id="WP_194449672.1">
    <property type="nucleotide sequence ID" value="NZ_CP063849.1"/>
</dbReference>
<keyword evidence="9" id="KW-1185">Reference proteome</keyword>
<reference evidence="8 9" key="1">
    <citation type="submission" date="2020-10" db="EMBL/GenBank/DDBJ databases">
        <title>Complete genome sequence of Paludibaculum fermentans P105T, a facultatively anaerobic acidobacterium capable of dissimilatory Fe(III) reduction.</title>
        <authorList>
            <person name="Dedysh S.N."/>
            <person name="Beletsky A.V."/>
            <person name="Kulichevskaya I.S."/>
            <person name="Mardanov A.V."/>
            <person name="Ravin N.V."/>
        </authorList>
    </citation>
    <scope>NUCLEOTIDE SEQUENCE [LARGE SCALE GENOMIC DNA]</scope>
    <source>
        <strain evidence="8 9">P105</strain>
    </source>
</reference>
<feature type="transmembrane region" description="Helical" evidence="7">
    <location>
        <begin position="385"/>
        <end position="409"/>
    </location>
</feature>
<gene>
    <name evidence="8" type="ORF">IRI77_35620</name>
</gene>
<feature type="transmembrane region" description="Helical" evidence="7">
    <location>
        <begin position="226"/>
        <end position="245"/>
    </location>
</feature>
<evidence type="ECO:0000256" key="2">
    <source>
        <dbReference type="ARBA" id="ARBA00006434"/>
    </source>
</evidence>
<comment type="similarity">
    <text evidence="2 6">Belongs to the sodium:solute symporter (SSF) (TC 2.A.21) family.</text>
</comment>
<dbReference type="AlphaFoldDB" id="A0A7S7NQT4"/>